<feature type="transmembrane region" description="Helical" evidence="1">
    <location>
        <begin position="56"/>
        <end position="74"/>
    </location>
</feature>
<geneLocation type="chloroplast" evidence="2"/>
<protein>
    <submittedName>
        <fullName evidence="2">PsbW</fullName>
    </submittedName>
</protein>
<keyword evidence="1" id="KW-0812">Transmembrane</keyword>
<evidence type="ECO:0000256" key="1">
    <source>
        <dbReference type="SAM" id="Phobius"/>
    </source>
</evidence>
<keyword evidence="1" id="KW-1133">Transmembrane helix</keyword>
<keyword evidence="2" id="KW-0150">Chloroplast</keyword>
<proteinExistence type="evidence at transcript level"/>
<keyword evidence="1" id="KW-0472">Membrane</keyword>
<dbReference type="CDD" id="cd23696">
    <property type="entry name" value="PsbW"/>
    <property type="match status" value="1"/>
</dbReference>
<keyword evidence="2" id="KW-0934">Plastid</keyword>
<dbReference type="EMBL" id="PP870021">
    <property type="protein sequence ID" value="XCO00670.1"/>
    <property type="molecule type" value="mRNA"/>
</dbReference>
<sequence>MALRASKTAMTMKAEGPMPKLAKALAPAIAAANIAIASPVFAEGTGEALGIDDTRLIVPVILIPVITFILYAGFASEQDNEDFFDTYDQRRK</sequence>
<dbReference type="AlphaFoldDB" id="A0AAU8MIF8"/>
<name>A0AAU8MIF8_9CRYP</name>
<accession>A0AAU8MIF8</accession>
<reference evidence="2" key="1">
    <citation type="submission" date="2024-06" db="EMBL/GenBank/DDBJ databases">
        <authorList>
            <person name="Zhao L."/>
        </authorList>
    </citation>
    <scope>NUCLEOTIDE SEQUENCE</scope>
    <source>
        <strain evidence="2">T11</strain>
    </source>
</reference>
<organism evidence="2">
    <name type="scientific">Chroomonas placoidea</name>
    <dbReference type="NCBI Taxonomy" id="173977"/>
    <lineage>
        <taxon>Eukaryota</taxon>
        <taxon>Cryptophyceae</taxon>
        <taxon>Pyrenomonadales</taxon>
        <taxon>Chroomonadaceae</taxon>
        <taxon>Chroomonas</taxon>
    </lineage>
</organism>
<evidence type="ECO:0000313" key="2">
    <source>
        <dbReference type="EMBL" id="XCO00670.1"/>
    </source>
</evidence>